<feature type="transmembrane region" description="Helical" evidence="7">
    <location>
        <begin position="366"/>
        <end position="386"/>
    </location>
</feature>
<feature type="transmembrane region" description="Helical" evidence="7">
    <location>
        <begin position="322"/>
        <end position="346"/>
    </location>
</feature>
<comment type="subcellular location">
    <subcellularLocation>
        <location evidence="1">Cell membrane</location>
        <topology evidence="1">Multi-pass membrane protein</topology>
    </subcellularLocation>
</comment>
<evidence type="ECO:0000256" key="5">
    <source>
        <dbReference type="ARBA" id="ARBA00023136"/>
    </source>
</evidence>
<gene>
    <name evidence="9" type="ORF">KILIM_045_00250</name>
</gene>
<feature type="region of interest" description="Disordered" evidence="6">
    <location>
        <begin position="1"/>
        <end position="22"/>
    </location>
</feature>
<evidence type="ECO:0000256" key="2">
    <source>
        <dbReference type="ARBA" id="ARBA00022475"/>
    </source>
</evidence>
<keyword evidence="2" id="KW-1003">Cell membrane</keyword>
<keyword evidence="3 7" id="KW-0812">Transmembrane</keyword>
<proteinExistence type="predicted"/>
<keyword evidence="5 7" id="KW-0472">Membrane</keyword>
<keyword evidence="4 7" id="KW-1133">Transmembrane helix</keyword>
<feature type="transmembrane region" description="Helical" evidence="7">
    <location>
        <begin position="285"/>
        <end position="310"/>
    </location>
</feature>
<evidence type="ECO:0000256" key="6">
    <source>
        <dbReference type="SAM" id="MobiDB-lite"/>
    </source>
</evidence>
<evidence type="ECO:0000256" key="3">
    <source>
        <dbReference type="ARBA" id="ARBA00022692"/>
    </source>
</evidence>
<feature type="transmembrane region" description="Helical" evidence="7">
    <location>
        <begin position="196"/>
        <end position="221"/>
    </location>
</feature>
<reference evidence="9 10" key="1">
    <citation type="submission" date="2012-08" db="EMBL/GenBank/DDBJ databases">
        <title>Whole genome shotgun sequence of Kineosphaera limosa NBRC 100340.</title>
        <authorList>
            <person name="Yoshida I."/>
            <person name="Isaki S."/>
            <person name="Hosoyama A."/>
            <person name="Tsuchikane K."/>
            <person name="Katsumata H."/>
            <person name="Ando Y."/>
            <person name="Ohji S."/>
            <person name="Hamada M."/>
            <person name="Tamura T."/>
            <person name="Yamazoe A."/>
            <person name="Yamazaki S."/>
            <person name="Fujita N."/>
        </authorList>
    </citation>
    <scope>NUCLEOTIDE SEQUENCE [LARGE SCALE GENOMIC DNA]</scope>
    <source>
        <strain evidence="9 10">NBRC 100340</strain>
    </source>
</reference>
<keyword evidence="10" id="KW-1185">Reference proteome</keyword>
<dbReference type="InterPro" id="IPR013525">
    <property type="entry name" value="ABC2_TM"/>
</dbReference>
<dbReference type="Proteomes" id="UP000008366">
    <property type="component" value="Unassembled WGS sequence"/>
</dbReference>
<accession>K6XD03</accession>
<sequence length="412" mass="43734">MSIDTREQVPAQAADQQPSNGSAAWPIVTTREIVARITDRNFLISTGFTIVLIIGMFAFQAFMAQRMADSTSQVAVTNPTAAQIVSASGQAGIPGLGSSNIEPATYPSDDAARAAVQDGSVDAWLHQDGQAWVLTGHDTPGNQLQASVGASVREHVMAANAAAAGTSMQQLAADSVMQVDSLAGELDNEGEMVRTLAGFVFAFLFYMASIMFGMAIANSVVEEKQSRIVEILATAMPLRQLLIGKVLGNTVLALGQMVLFVGVGLVGLSFTDYSTFLPSLMGPSAWFLVFFLVGFLALACVWAVCGSLASRSEDLQATTMPMTLLLVALLFLGMMGTGTVQVIASYVPIASVITMPARLLAGTAQWWEPVISLGITLAFAALMIWLGERIYRRSLLQTGGRLSLRQALKVQE</sequence>
<dbReference type="GO" id="GO:0140359">
    <property type="term" value="F:ABC-type transporter activity"/>
    <property type="evidence" value="ECO:0007669"/>
    <property type="project" value="InterPro"/>
</dbReference>
<dbReference type="PANTHER" id="PTHR30294:SF29">
    <property type="entry name" value="MULTIDRUG ABC TRANSPORTER PERMEASE YBHS-RELATED"/>
    <property type="match status" value="1"/>
</dbReference>
<dbReference type="AlphaFoldDB" id="K6XD03"/>
<organism evidence="9 10">
    <name type="scientific">Kineosphaera limosa NBRC 100340</name>
    <dbReference type="NCBI Taxonomy" id="1184609"/>
    <lineage>
        <taxon>Bacteria</taxon>
        <taxon>Bacillati</taxon>
        <taxon>Actinomycetota</taxon>
        <taxon>Actinomycetes</taxon>
        <taxon>Micrococcales</taxon>
        <taxon>Dermatophilaceae</taxon>
        <taxon>Kineosphaera</taxon>
    </lineage>
</organism>
<name>K6XD03_9MICO</name>
<comment type="caution">
    <text evidence="9">The sequence shown here is derived from an EMBL/GenBank/DDBJ whole genome shotgun (WGS) entry which is preliminary data.</text>
</comment>
<dbReference type="PANTHER" id="PTHR30294">
    <property type="entry name" value="MEMBRANE COMPONENT OF ABC TRANSPORTER YHHJ-RELATED"/>
    <property type="match status" value="1"/>
</dbReference>
<dbReference type="EMBL" id="BAHD01000045">
    <property type="protein sequence ID" value="GAB96694.1"/>
    <property type="molecule type" value="Genomic_DNA"/>
</dbReference>
<evidence type="ECO:0000256" key="1">
    <source>
        <dbReference type="ARBA" id="ARBA00004651"/>
    </source>
</evidence>
<dbReference type="InterPro" id="IPR051449">
    <property type="entry name" value="ABC-2_transporter_component"/>
</dbReference>
<feature type="transmembrane region" description="Helical" evidence="7">
    <location>
        <begin position="41"/>
        <end position="63"/>
    </location>
</feature>
<evidence type="ECO:0000256" key="7">
    <source>
        <dbReference type="SAM" id="Phobius"/>
    </source>
</evidence>
<feature type="domain" description="ABC-2 type transporter transmembrane" evidence="8">
    <location>
        <begin position="42"/>
        <end position="387"/>
    </location>
</feature>
<dbReference type="OrthoDB" id="3268959at2"/>
<dbReference type="GO" id="GO:0005886">
    <property type="term" value="C:plasma membrane"/>
    <property type="evidence" value="ECO:0007669"/>
    <property type="project" value="UniProtKB-SubCell"/>
</dbReference>
<dbReference type="STRING" id="1184609.KILIM_045_00250"/>
<evidence type="ECO:0000313" key="10">
    <source>
        <dbReference type="Proteomes" id="UP000008366"/>
    </source>
</evidence>
<protein>
    <submittedName>
        <fullName evidence="9">Putative ABC transporter permease protein</fullName>
    </submittedName>
</protein>
<dbReference type="eggNOG" id="COG1668">
    <property type="taxonomic scope" value="Bacteria"/>
</dbReference>
<feature type="transmembrane region" description="Helical" evidence="7">
    <location>
        <begin position="242"/>
        <end position="265"/>
    </location>
</feature>
<dbReference type="RefSeq" id="WP_006593226.1">
    <property type="nucleotide sequence ID" value="NZ_BAHD01000045.1"/>
</dbReference>
<evidence type="ECO:0000256" key="4">
    <source>
        <dbReference type="ARBA" id="ARBA00022989"/>
    </source>
</evidence>
<dbReference type="Pfam" id="PF12698">
    <property type="entry name" value="ABC2_membrane_3"/>
    <property type="match status" value="1"/>
</dbReference>
<evidence type="ECO:0000313" key="9">
    <source>
        <dbReference type="EMBL" id="GAB96694.1"/>
    </source>
</evidence>
<evidence type="ECO:0000259" key="8">
    <source>
        <dbReference type="Pfam" id="PF12698"/>
    </source>
</evidence>